<dbReference type="EMBL" id="MQWD01000001">
    <property type="protein sequence ID" value="PAP76588.1"/>
    <property type="molecule type" value="Genomic_DNA"/>
</dbReference>
<reference evidence="1 2" key="1">
    <citation type="submission" date="2016-11" db="EMBL/GenBank/DDBJ databases">
        <title>Study of marine rhodopsin-containing bacteria.</title>
        <authorList>
            <person name="Yoshizawa S."/>
            <person name="Kumagai Y."/>
            <person name="Kogure K."/>
        </authorList>
    </citation>
    <scope>NUCLEOTIDE SEQUENCE [LARGE SCALE GENOMIC DNA]</scope>
    <source>
        <strain evidence="1 2">SAORIC-28</strain>
    </source>
</reference>
<dbReference type="AlphaFoldDB" id="A0A271J018"/>
<comment type="caution">
    <text evidence="1">The sequence shown here is derived from an EMBL/GenBank/DDBJ whole genome shotgun (WGS) entry which is preliminary data.</text>
</comment>
<protein>
    <submittedName>
        <fullName evidence="1">Uncharacterized protein</fullName>
    </submittedName>
</protein>
<accession>A0A271J018</accession>
<proteinExistence type="predicted"/>
<organism evidence="1 2">
    <name type="scientific">Rubrivirga marina</name>
    <dbReference type="NCBI Taxonomy" id="1196024"/>
    <lineage>
        <taxon>Bacteria</taxon>
        <taxon>Pseudomonadati</taxon>
        <taxon>Rhodothermota</taxon>
        <taxon>Rhodothermia</taxon>
        <taxon>Rhodothermales</taxon>
        <taxon>Rubricoccaceae</taxon>
        <taxon>Rubrivirga</taxon>
    </lineage>
</organism>
<name>A0A271J018_9BACT</name>
<dbReference type="OrthoDB" id="1524863at2"/>
<dbReference type="Proteomes" id="UP000216339">
    <property type="component" value="Unassembled WGS sequence"/>
</dbReference>
<dbReference type="RefSeq" id="WP_095510247.1">
    <property type="nucleotide sequence ID" value="NZ_MQWD01000001.1"/>
</dbReference>
<evidence type="ECO:0000313" key="1">
    <source>
        <dbReference type="EMBL" id="PAP76588.1"/>
    </source>
</evidence>
<gene>
    <name evidence="1" type="ORF">BSZ37_09115</name>
</gene>
<keyword evidence="2" id="KW-1185">Reference proteome</keyword>
<evidence type="ECO:0000313" key="2">
    <source>
        <dbReference type="Proteomes" id="UP000216339"/>
    </source>
</evidence>
<sequence length="92" mass="9958">MPETDPSISPQCVRCGSDALIPDAFFYAEGYGGAKLSVGVYKKPEAALMKGPVRTELKLSVCGDCGHVEAEAADFRALWAAYVERLSREFGR</sequence>